<keyword evidence="4" id="KW-0969">Cilium</keyword>
<feature type="region of interest" description="Disordered" evidence="6">
    <location>
        <begin position="1091"/>
        <end position="1110"/>
    </location>
</feature>
<dbReference type="PANTHER" id="PTHR45912">
    <property type="entry name" value="CILIA- AND FLAGELLA-ASSOCIATED PROTEIN 47"/>
    <property type="match status" value="1"/>
</dbReference>
<dbReference type="Pfam" id="PF14874">
    <property type="entry name" value="PapD-like"/>
    <property type="match status" value="1"/>
</dbReference>
<evidence type="ECO:0000256" key="5">
    <source>
        <dbReference type="ARBA" id="ARBA00023273"/>
    </source>
</evidence>
<feature type="region of interest" description="Disordered" evidence="6">
    <location>
        <begin position="481"/>
        <end position="500"/>
    </location>
</feature>
<organism evidence="8 9">
    <name type="scientific">Emiliania huxleyi (strain CCMP1516)</name>
    <dbReference type="NCBI Taxonomy" id="280463"/>
    <lineage>
        <taxon>Eukaryota</taxon>
        <taxon>Haptista</taxon>
        <taxon>Haptophyta</taxon>
        <taxon>Prymnesiophyceae</taxon>
        <taxon>Isochrysidales</taxon>
        <taxon>Noelaerhabdaceae</taxon>
        <taxon>Emiliania</taxon>
    </lineage>
</organism>
<evidence type="ECO:0000313" key="9">
    <source>
        <dbReference type="Proteomes" id="UP000013827"/>
    </source>
</evidence>
<proteinExistence type="predicted"/>
<dbReference type="InterPro" id="IPR013783">
    <property type="entry name" value="Ig-like_fold"/>
</dbReference>
<dbReference type="EnsemblProtists" id="EOD32033">
    <property type="protein sequence ID" value="EOD32033"/>
    <property type="gene ID" value="EMIHUDRAFT_202572"/>
</dbReference>
<dbReference type="Proteomes" id="UP000013827">
    <property type="component" value="Unassembled WGS sequence"/>
</dbReference>
<comment type="subcellular location">
    <subcellularLocation>
        <location evidence="1">Cell projection</location>
        <location evidence="1">Cilium</location>
    </subcellularLocation>
    <subcellularLocation>
        <location evidence="2">Cytoplasm</location>
    </subcellularLocation>
</comment>
<evidence type="ECO:0000256" key="2">
    <source>
        <dbReference type="ARBA" id="ARBA00004496"/>
    </source>
</evidence>
<dbReference type="GeneID" id="17277305"/>
<accession>A0A0D3K8E8</accession>
<feature type="region of interest" description="Disordered" evidence="6">
    <location>
        <begin position="1282"/>
        <end position="1307"/>
    </location>
</feature>
<feature type="domain" description="HYDIN/VesB/CFA65-like Ig-like" evidence="7">
    <location>
        <begin position="800"/>
        <end position="880"/>
    </location>
</feature>
<evidence type="ECO:0000313" key="8">
    <source>
        <dbReference type="EnsemblProtists" id="EOD32033"/>
    </source>
</evidence>
<keyword evidence="9" id="KW-1185">Reference proteome</keyword>
<dbReference type="KEGG" id="ehx:EMIHUDRAFT_202572"/>
<dbReference type="RefSeq" id="XP_005784462.1">
    <property type="nucleotide sequence ID" value="XM_005784405.1"/>
</dbReference>
<name>A0A0D3K8E8_EMIH1</name>
<feature type="compositionally biased region" description="Pro residues" evidence="6">
    <location>
        <begin position="1282"/>
        <end position="1291"/>
    </location>
</feature>
<dbReference type="eggNOG" id="ENOG502QQ4Q">
    <property type="taxonomic scope" value="Eukaryota"/>
</dbReference>
<evidence type="ECO:0000259" key="7">
    <source>
        <dbReference type="Pfam" id="PF22544"/>
    </source>
</evidence>
<reference evidence="8" key="2">
    <citation type="submission" date="2024-10" db="UniProtKB">
        <authorList>
            <consortium name="EnsemblProtists"/>
        </authorList>
    </citation>
    <scope>IDENTIFICATION</scope>
</reference>
<evidence type="ECO:0000256" key="6">
    <source>
        <dbReference type="SAM" id="MobiDB-lite"/>
    </source>
</evidence>
<keyword evidence="3" id="KW-0963">Cytoplasm</keyword>
<dbReference type="GO" id="GO:0060271">
    <property type="term" value="P:cilium assembly"/>
    <property type="evidence" value="ECO:0007669"/>
    <property type="project" value="TreeGrafter"/>
</dbReference>
<sequence>MVEVHPPRLELTQVEEGIKYVLAVAVRNTSVRRCRVRIVPPCSATLRLSSASDVDLAPGLELRAELAYLTDVVEPLDDRLIVQASHRDDGAPSLITVPIEVRPRCAVIRCAVADIDFGAVAQGAPTVRPLELRNVGSLPGVVSLSELLGPGGQPMREGGTPPFRLLPARLEVAAGGSATARVECSAAELGEASCTLRLRVDDEREHAPAAPAVGLCAVVERQALELRDSESGEPLTAVSFGRLFYGLEARRVITAVNTGPSAVDFAFLNPSADADADETGTFDPHAASLSIEPAMGLLPPHGTCTIEAIFRPTREPNASSDAKGFLASPETEPDDGQALAIELQLESVETGQALALRLTGEGVVPRLSLSEGTLVFGDVPQYDYLDRQVTLRNQSTLPMDWSLSQPAHFSLTPSSGSLPAHGEAEVYVRFSPHQLGELKANARLRGFGGAVCELPLKLWGGCALPRRRVLEGGVDTLPEDFERPPRLVSGGTSSRPEWSRPALWESTRRIEESATQLHRLTDGSLRASRRRVSLRARADDDALDRIDQMDTGLELTSAEQLERTQHKQVYATFIARSREEREAARRARRSGIDPAELAFGVSLGLDPFSGLNAPWPEIDAPREPLWLERPYAAPGSQATEAGMRRPAIFDQLTLAPRKFKEVPESAEEIRECKQPLGPKELLSVACGPKTLDFGTVSAFTTVSRNFSVVSGLNASVLVEVKAGDEPELETSWPPSQVVPPEATAGFDITFRCGEPCTYRRTVAYVINGIHAFRMTVTAQVVPLELHLVNARGTPLEELEFSFGAGDAASSCSQSLVLQNRGTHPATFRWGHPRDFTGRSPYSVEPSEGVVPPKGRLPLSVEFEPQLGCHPEHALVCSVENGLSTTLLCRAPGLVEARLAPVEKTIAFGTIAIGTAQQRVTVLKNAGQSPAAFSFRPESLPVGVRLEPMSGVVPAGDVLEVAVDALIEAPARIEATIEALVRYGKRVQLPLSLEAIAPAVRLLEEHLEFGPVIVGSSAHMPVSLSNDSPVPAVIWCDLSAFPGFELKLRAQQEAEAMRAEMDAAEVSTTVTGVTGMQDDDEDAPLQLIAKRPDSAAGGENGGGEADGASSVGGVDQRLYRITVPPALGAAEAAAATPRTVLAGAVAGGGSPTPGELKLSLSFEPKAVGRVEFGLPLELSGAEDPEAEDVITIAAAINKPAAVSFTLENVVKADAPFSAFFTGDSPAKFAVSPAAGVLSGNVGTTFTVTYSPDSYGKPLRGSLVIDTEDVRWIYEVRGTLPVYNPPVARPPPSGDARLGPSGSHKRVSE</sequence>
<evidence type="ECO:0000256" key="4">
    <source>
        <dbReference type="ARBA" id="ARBA00023069"/>
    </source>
</evidence>
<dbReference type="OMA" id="TPSEMKF"/>
<dbReference type="GO" id="GO:0005929">
    <property type="term" value="C:cilium"/>
    <property type="evidence" value="ECO:0007669"/>
    <property type="project" value="TreeGrafter"/>
</dbReference>
<evidence type="ECO:0000256" key="3">
    <source>
        <dbReference type="ARBA" id="ARBA00022490"/>
    </source>
</evidence>
<dbReference type="Gene3D" id="2.60.40.10">
    <property type="entry name" value="Immunoglobulins"/>
    <property type="match status" value="6"/>
</dbReference>
<keyword evidence="5" id="KW-0966">Cell projection</keyword>
<dbReference type="Pfam" id="PF22544">
    <property type="entry name" value="HYDIN_VesB_CFA65-like_Ig"/>
    <property type="match status" value="1"/>
</dbReference>
<evidence type="ECO:0000256" key="1">
    <source>
        <dbReference type="ARBA" id="ARBA00004138"/>
    </source>
</evidence>
<reference evidence="9" key="1">
    <citation type="journal article" date="2013" name="Nature">
        <title>Pan genome of the phytoplankton Emiliania underpins its global distribution.</title>
        <authorList>
            <person name="Read B.A."/>
            <person name="Kegel J."/>
            <person name="Klute M.J."/>
            <person name="Kuo A."/>
            <person name="Lefebvre S.C."/>
            <person name="Maumus F."/>
            <person name="Mayer C."/>
            <person name="Miller J."/>
            <person name="Monier A."/>
            <person name="Salamov A."/>
            <person name="Young J."/>
            <person name="Aguilar M."/>
            <person name="Claverie J.M."/>
            <person name="Frickenhaus S."/>
            <person name="Gonzalez K."/>
            <person name="Herman E.K."/>
            <person name="Lin Y.C."/>
            <person name="Napier J."/>
            <person name="Ogata H."/>
            <person name="Sarno A.F."/>
            <person name="Shmutz J."/>
            <person name="Schroeder D."/>
            <person name="de Vargas C."/>
            <person name="Verret F."/>
            <person name="von Dassow P."/>
            <person name="Valentin K."/>
            <person name="Van de Peer Y."/>
            <person name="Wheeler G."/>
            <person name="Dacks J.B."/>
            <person name="Delwiche C.F."/>
            <person name="Dyhrman S.T."/>
            <person name="Glockner G."/>
            <person name="John U."/>
            <person name="Richards T."/>
            <person name="Worden A.Z."/>
            <person name="Zhang X."/>
            <person name="Grigoriev I.V."/>
            <person name="Allen A.E."/>
            <person name="Bidle K."/>
            <person name="Borodovsky M."/>
            <person name="Bowler C."/>
            <person name="Brownlee C."/>
            <person name="Cock J.M."/>
            <person name="Elias M."/>
            <person name="Gladyshev V.N."/>
            <person name="Groth M."/>
            <person name="Guda C."/>
            <person name="Hadaegh A."/>
            <person name="Iglesias-Rodriguez M.D."/>
            <person name="Jenkins J."/>
            <person name="Jones B.M."/>
            <person name="Lawson T."/>
            <person name="Leese F."/>
            <person name="Lindquist E."/>
            <person name="Lobanov A."/>
            <person name="Lomsadze A."/>
            <person name="Malik S.B."/>
            <person name="Marsh M.E."/>
            <person name="Mackinder L."/>
            <person name="Mock T."/>
            <person name="Mueller-Roeber B."/>
            <person name="Pagarete A."/>
            <person name="Parker M."/>
            <person name="Probert I."/>
            <person name="Quesneville H."/>
            <person name="Raines C."/>
            <person name="Rensing S.A."/>
            <person name="Riano-Pachon D.M."/>
            <person name="Richier S."/>
            <person name="Rokitta S."/>
            <person name="Shiraiwa Y."/>
            <person name="Soanes D.M."/>
            <person name="van der Giezen M."/>
            <person name="Wahlund T.M."/>
            <person name="Williams B."/>
            <person name="Wilson W."/>
            <person name="Wolfe G."/>
            <person name="Wurch L.L."/>
        </authorList>
    </citation>
    <scope>NUCLEOTIDE SEQUENCE</scope>
</reference>
<dbReference type="InterPro" id="IPR053879">
    <property type="entry name" value="HYDIN_VesB_CFA65-like_Ig"/>
</dbReference>
<dbReference type="HOGENOM" id="CLU_261036_0_0_1"/>
<dbReference type="STRING" id="2903.R1D992"/>
<dbReference type="PANTHER" id="PTHR45912:SF3">
    <property type="entry name" value="CILIA- AND FLAGELLA-ASSOCIATED PROTEIN 47"/>
    <property type="match status" value="1"/>
</dbReference>
<protein>
    <recommendedName>
        <fullName evidence="7">HYDIN/VesB/CFA65-like Ig-like domain-containing protein</fullName>
    </recommendedName>
</protein>
<dbReference type="PaxDb" id="2903-EOD32033"/>